<dbReference type="EMBL" id="CAACYI010000001">
    <property type="protein sequence ID" value="VFB15736.1"/>
    <property type="molecule type" value="Genomic_DNA"/>
</dbReference>
<dbReference type="Pfam" id="PF01408">
    <property type="entry name" value="GFO_IDH_MocA"/>
    <property type="match status" value="1"/>
</dbReference>
<protein>
    <submittedName>
        <fullName evidence="3">Predicted homoserine dehydrogenase</fullName>
    </submittedName>
</protein>
<dbReference type="Proteomes" id="UP000377798">
    <property type="component" value="Unassembled WGS sequence"/>
</dbReference>
<evidence type="ECO:0000313" key="4">
    <source>
        <dbReference type="Proteomes" id="UP000377798"/>
    </source>
</evidence>
<dbReference type="RefSeq" id="WP_131748147.1">
    <property type="nucleotide sequence ID" value="NZ_CAACYI010000001.1"/>
</dbReference>
<dbReference type="CDD" id="cd11616">
    <property type="entry name" value="SAF_DH_OX_like"/>
    <property type="match status" value="1"/>
</dbReference>
<organism evidence="3 4">
    <name type="scientific">Urinicoccus massiliensis</name>
    <dbReference type="NCBI Taxonomy" id="1723382"/>
    <lineage>
        <taxon>Bacteria</taxon>
        <taxon>Bacillati</taxon>
        <taxon>Bacillota</taxon>
        <taxon>Tissierellia</taxon>
        <taxon>Tissierellales</taxon>
        <taxon>Peptoniphilaceae</taxon>
        <taxon>Urinicoccus</taxon>
    </lineage>
</organism>
<dbReference type="InterPro" id="IPR048423">
    <property type="entry name" value="DRL_cat"/>
</dbReference>
<evidence type="ECO:0000259" key="1">
    <source>
        <dbReference type="Pfam" id="PF01408"/>
    </source>
</evidence>
<dbReference type="GO" id="GO:0000166">
    <property type="term" value="F:nucleotide binding"/>
    <property type="evidence" value="ECO:0007669"/>
    <property type="project" value="InterPro"/>
</dbReference>
<dbReference type="InterPro" id="IPR000683">
    <property type="entry name" value="Gfo/Idh/MocA-like_OxRdtase_N"/>
</dbReference>
<dbReference type="SUPFAM" id="SSF51735">
    <property type="entry name" value="NAD(P)-binding Rossmann-fold domains"/>
    <property type="match status" value="1"/>
</dbReference>
<dbReference type="PANTHER" id="PTHR37850:SF2">
    <property type="entry name" value="SAF DOMAIN PROTEIN"/>
    <property type="match status" value="1"/>
</dbReference>
<name>A0A8H2M3Z6_9FIRM</name>
<comment type="caution">
    <text evidence="3">The sequence shown here is derived from an EMBL/GenBank/DDBJ whole genome shotgun (WGS) entry which is preliminary data.</text>
</comment>
<feature type="domain" description="Oxidoreductase DRL-like catalytic" evidence="2">
    <location>
        <begin position="155"/>
        <end position="313"/>
    </location>
</feature>
<dbReference type="Gene3D" id="3.40.50.720">
    <property type="entry name" value="NAD(P)-binding Rossmann-like Domain"/>
    <property type="match status" value="1"/>
</dbReference>
<accession>A0A8H2M3Z6</accession>
<dbReference type="InterPro" id="IPR036291">
    <property type="entry name" value="NAD(P)-bd_dom_sf"/>
</dbReference>
<sequence>MKELYKELKAYGKIRVGIVGCGLMGSHLLAQLNKLDHFIPVAIASRRIESIQRACQEAGIDQAEVKVCHDLEEAKKYIAHGYLIATTDNQLLTDLDLDCLVDATGNTVAGAEISLAALKKGIHLVSLNVEMDVLIGPYLRELARENKLVYTGTYGDEPGSIQELYEFCNFVGLEVIALGKGKNNPLNRHVTQEEVREEALKKGLSPRMLTSFVDGTNTMIELNCVCNATGFLPDIDGCHGLKADPESLVDFFGPDKKIKKTGVVDFVHGMAPGVFALVKGQDAMMDKELQFLKMGKGPYYTIFRPYHLTSIETPISIAKAVLRQEESVLSTDLVAQTVAMAKRDLDPGQSLGGIGSNQVYGLLTSASRAKRENLVPIGLLTDKAYLKDKVSKDQPLTFDQVDLEDTLLYRIYQEM</sequence>
<dbReference type="PANTHER" id="PTHR37850">
    <property type="entry name" value="STRU PROTEIN"/>
    <property type="match status" value="1"/>
</dbReference>
<dbReference type="AlphaFoldDB" id="A0A8H2M3Z6"/>
<evidence type="ECO:0000313" key="3">
    <source>
        <dbReference type="EMBL" id="VFB15736.1"/>
    </source>
</evidence>
<feature type="domain" description="Gfo/Idh/MocA-like oxidoreductase N-terminal" evidence="1">
    <location>
        <begin position="14"/>
        <end position="125"/>
    </location>
</feature>
<reference evidence="3 4" key="1">
    <citation type="submission" date="2019-02" db="EMBL/GenBank/DDBJ databases">
        <authorList>
            <consortium name="Pathogen Informatics"/>
        </authorList>
    </citation>
    <scope>NUCLEOTIDE SEQUENCE [LARGE SCALE GENOMIC DNA]</scope>
    <source>
        <strain evidence="3 4">3012STDY7089603</strain>
    </source>
</reference>
<keyword evidence="4" id="KW-1185">Reference proteome</keyword>
<evidence type="ECO:0000259" key="2">
    <source>
        <dbReference type="Pfam" id="PF21135"/>
    </source>
</evidence>
<gene>
    <name evidence="3" type="ORF">NCTC13150_00238</name>
</gene>
<proteinExistence type="predicted"/>
<dbReference type="Pfam" id="PF21135">
    <property type="entry name" value="DRL_cat"/>
    <property type="match status" value="1"/>
</dbReference>